<proteinExistence type="predicted"/>
<sequence>MLSSDSAVFCSDPAFLFFSNGTTALDPSTDPAVDIDYGFMQVVVQERISGRYSISTQEAGNALVLCSCECPWVAMNRLLSGDLQAFMSLKYVIKHVMMCYV</sequence>
<dbReference type="Proteomes" id="UP000299102">
    <property type="component" value="Unassembled WGS sequence"/>
</dbReference>
<organism evidence="1 2">
    <name type="scientific">Eumeta variegata</name>
    <name type="common">Bagworm moth</name>
    <name type="synonym">Eumeta japonica</name>
    <dbReference type="NCBI Taxonomy" id="151549"/>
    <lineage>
        <taxon>Eukaryota</taxon>
        <taxon>Metazoa</taxon>
        <taxon>Ecdysozoa</taxon>
        <taxon>Arthropoda</taxon>
        <taxon>Hexapoda</taxon>
        <taxon>Insecta</taxon>
        <taxon>Pterygota</taxon>
        <taxon>Neoptera</taxon>
        <taxon>Endopterygota</taxon>
        <taxon>Lepidoptera</taxon>
        <taxon>Glossata</taxon>
        <taxon>Ditrysia</taxon>
        <taxon>Tineoidea</taxon>
        <taxon>Psychidae</taxon>
        <taxon>Oiketicinae</taxon>
        <taxon>Eumeta</taxon>
    </lineage>
</organism>
<comment type="caution">
    <text evidence="1">The sequence shown here is derived from an EMBL/GenBank/DDBJ whole genome shotgun (WGS) entry which is preliminary data.</text>
</comment>
<dbReference type="AlphaFoldDB" id="A0A4C1U6W9"/>
<evidence type="ECO:0000313" key="2">
    <source>
        <dbReference type="Proteomes" id="UP000299102"/>
    </source>
</evidence>
<dbReference type="EMBL" id="BGZK01000135">
    <property type="protein sequence ID" value="GBP22008.1"/>
    <property type="molecule type" value="Genomic_DNA"/>
</dbReference>
<keyword evidence="2" id="KW-1185">Reference proteome</keyword>
<evidence type="ECO:0000313" key="1">
    <source>
        <dbReference type="EMBL" id="GBP22008.1"/>
    </source>
</evidence>
<name>A0A4C1U6W9_EUMVA</name>
<protein>
    <submittedName>
        <fullName evidence="1">Uncharacterized protein</fullName>
    </submittedName>
</protein>
<accession>A0A4C1U6W9</accession>
<gene>
    <name evidence="1" type="ORF">EVAR_18649_1</name>
</gene>
<reference evidence="1 2" key="1">
    <citation type="journal article" date="2019" name="Commun. Biol.">
        <title>The bagworm genome reveals a unique fibroin gene that provides high tensile strength.</title>
        <authorList>
            <person name="Kono N."/>
            <person name="Nakamura H."/>
            <person name="Ohtoshi R."/>
            <person name="Tomita M."/>
            <person name="Numata K."/>
            <person name="Arakawa K."/>
        </authorList>
    </citation>
    <scope>NUCLEOTIDE SEQUENCE [LARGE SCALE GENOMIC DNA]</scope>
</reference>